<gene>
    <name evidence="3" type="ORF">ZEAMMB73_Zm00001d035726</name>
</gene>
<dbReference type="AlphaFoldDB" id="A0A1D6LI51"/>
<proteinExistence type="predicted"/>
<organism evidence="3">
    <name type="scientific">Zea mays</name>
    <name type="common">Maize</name>
    <dbReference type="NCBI Taxonomy" id="4577"/>
    <lineage>
        <taxon>Eukaryota</taxon>
        <taxon>Viridiplantae</taxon>
        <taxon>Streptophyta</taxon>
        <taxon>Embryophyta</taxon>
        <taxon>Tracheophyta</taxon>
        <taxon>Spermatophyta</taxon>
        <taxon>Magnoliopsida</taxon>
        <taxon>Liliopsida</taxon>
        <taxon>Poales</taxon>
        <taxon>Poaceae</taxon>
        <taxon>PACMAD clade</taxon>
        <taxon>Panicoideae</taxon>
        <taxon>Andropogonodae</taxon>
        <taxon>Andropogoneae</taxon>
        <taxon>Tripsacinae</taxon>
        <taxon>Zea</taxon>
    </lineage>
</organism>
<feature type="chain" id="PRO_5010806584" evidence="2">
    <location>
        <begin position="30"/>
        <end position="248"/>
    </location>
</feature>
<reference evidence="3" key="1">
    <citation type="submission" date="2015-12" db="EMBL/GenBank/DDBJ databases">
        <title>Update maize B73 reference genome by single molecule sequencing technologies.</title>
        <authorList>
            <consortium name="Maize Genome Sequencing Project"/>
            <person name="Ware D."/>
        </authorList>
    </citation>
    <scope>NUCLEOTIDE SEQUENCE</scope>
    <source>
        <tissue evidence="3">Seedling</tissue>
    </source>
</reference>
<dbReference type="STRING" id="4577.A0A1D6LI51"/>
<name>A0A1D6LI51_MAIZE</name>
<evidence type="ECO:0000256" key="2">
    <source>
        <dbReference type="SAM" id="SignalP"/>
    </source>
</evidence>
<dbReference type="PANTHER" id="PTHR31656">
    <property type="entry name" value="ROOT CAP DOMAIN-CONTAINING PROTEIN"/>
    <property type="match status" value="1"/>
</dbReference>
<keyword evidence="2" id="KW-0732">Signal</keyword>
<dbReference type="InParanoid" id="A0A1D6LI51"/>
<evidence type="ECO:0000313" key="3">
    <source>
        <dbReference type="EMBL" id="AQK79538.1"/>
    </source>
</evidence>
<feature type="region of interest" description="Disordered" evidence="1">
    <location>
        <begin position="170"/>
        <end position="248"/>
    </location>
</feature>
<dbReference type="EMBL" id="CM000782">
    <property type="protein sequence ID" value="AQK79538.1"/>
    <property type="molecule type" value="Genomic_DNA"/>
</dbReference>
<accession>A0A1D6LI51</accession>
<evidence type="ECO:0000256" key="1">
    <source>
        <dbReference type="SAM" id="MobiDB-lite"/>
    </source>
</evidence>
<feature type="compositionally biased region" description="Low complexity" evidence="1">
    <location>
        <begin position="175"/>
        <end position="225"/>
    </location>
</feature>
<sequence length="248" mass="25967">MARWSSAASAAMLGASLLCIMIALMTASAQQPGNNMQVINMDGRHNSKFTYADTKKESKRPSDAGLHINAHFIGGHNPALNRDFTWIQALGIHFAHHILYVGAARAAADDHLVLAFDDDAVLFPCAVGARWSPHAAPALSVTRTADSNSNAVVVELRGVLRVMAHVVPIRPSPPRTRASTATASTPATASRTSTSASSSTTSLMTSTACSARPTAPTTSTGSTSPPTCPSWEAPTPSAPQDSLRLTAR</sequence>
<protein>
    <submittedName>
        <fullName evidence="3">Late embryogenesis abundant protein-related / LEA protein-related</fullName>
    </submittedName>
</protein>
<feature type="signal peptide" evidence="2">
    <location>
        <begin position="1"/>
        <end position="29"/>
    </location>
</feature>